<proteinExistence type="predicted"/>
<reference evidence="3" key="1">
    <citation type="submission" date="2016-12" db="EMBL/GenBank/DDBJ databases">
        <authorList>
            <person name="Varghese N."/>
            <person name="Submissions S."/>
        </authorList>
    </citation>
    <scope>NUCLEOTIDE SEQUENCE [LARGE SCALE GENOMIC DNA]</scope>
    <source>
        <strain evidence="3">DSM 11032</strain>
    </source>
</reference>
<dbReference type="OrthoDB" id="8060097at2"/>
<name>A0A1M7T1G1_9SPHN</name>
<dbReference type="EMBL" id="FRDF01000018">
    <property type="protein sequence ID" value="SHN64514.1"/>
    <property type="molecule type" value="Genomic_DNA"/>
</dbReference>
<gene>
    <name evidence="2" type="ORF">SAMN02745193_02739</name>
</gene>
<evidence type="ECO:0000313" key="2">
    <source>
        <dbReference type="EMBL" id="SHN64514.1"/>
    </source>
</evidence>
<feature type="chain" id="PRO_5013337285" evidence="1">
    <location>
        <begin position="20"/>
        <end position="239"/>
    </location>
</feature>
<dbReference type="RefSeq" id="WP_072675575.1">
    <property type="nucleotide sequence ID" value="NZ_FRDF01000018.1"/>
</dbReference>
<keyword evidence="3" id="KW-1185">Reference proteome</keyword>
<organism evidence="2 3">
    <name type="scientific">Erythrobacter sanguineus</name>
    <dbReference type="NCBI Taxonomy" id="198312"/>
    <lineage>
        <taxon>Bacteria</taxon>
        <taxon>Pseudomonadati</taxon>
        <taxon>Pseudomonadota</taxon>
        <taxon>Alphaproteobacteria</taxon>
        <taxon>Sphingomonadales</taxon>
        <taxon>Erythrobacteraceae</taxon>
        <taxon>Erythrobacter/Porphyrobacter group</taxon>
        <taxon>Erythrobacter</taxon>
    </lineage>
</organism>
<evidence type="ECO:0000256" key="1">
    <source>
        <dbReference type="SAM" id="SignalP"/>
    </source>
</evidence>
<protein>
    <submittedName>
        <fullName evidence="2">Uncharacterized protein</fullName>
    </submittedName>
</protein>
<accession>A0A1M7T1G1</accession>
<dbReference type="Proteomes" id="UP000184391">
    <property type="component" value="Unassembled WGS sequence"/>
</dbReference>
<feature type="signal peptide" evidence="1">
    <location>
        <begin position="1"/>
        <end position="19"/>
    </location>
</feature>
<keyword evidence="1" id="KW-0732">Signal</keyword>
<evidence type="ECO:0000313" key="3">
    <source>
        <dbReference type="Proteomes" id="UP000184391"/>
    </source>
</evidence>
<dbReference type="AlphaFoldDB" id="A0A1M7T1G1"/>
<dbReference type="STRING" id="198312.SAMN02745193_02739"/>
<sequence>MRTLLISIITLLLAAPVAAQTAVVVEVRGIDLKVGSRLEEGRPVKLPAGGKLVVVRNDGTVISLRGPYDGPVRSKAAPSRGAGRALAALVATRNDRANRVGAVRSGSNAAPVPSPWLIDITRPGERCLIEGAPIGWWRPTTVVTEDFTLSPLDRSWNTQFRFETGQDIVSITRVSDIDGTKAFIVKDDEREYSIRLHLIPAAVTEPAILAAWMIEKGCIQQADAMLALLPTDETSESGE</sequence>